<evidence type="ECO:0000313" key="2">
    <source>
        <dbReference type="Ensembl" id="ENSLACP00000015528.1"/>
    </source>
</evidence>
<name>H3B0V7_LATCH</name>
<dbReference type="EMBL" id="AFYH01103659">
    <property type="status" value="NOT_ANNOTATED_CDS"/>
    <property type="molecule type" value="Genomic_DNA"/>
</dbReference>
<keyword evidence="3" id="KW-1185">Reference proteome</keyword>
<dbReference type="GeneTree" id="ENSGT00940000164503"/>
<dbReference type="Ensembl" id="ENSLACT00000015636.1">
    <property type="protein sequence ID" value="ENSLACP00000015528.1"/>
    <property type="gene ID" value="ENSLACG00000013671.1"/>
</dbReference>
<accession>H3B0V7</accession>
<dbReference type="AlphaFoldDB" id="H3B0V7"/>
<reference evidence="2" key="3">
    <citation type="submission" date="2025-09" db="UniProtKB">
        <authorList>
            <consortium name="Ensembl"/>
        </authorList>
    </citation>
    <scope>IDENTIFICATION</scope>
</reference>
<keyword evidence="1" id="KW-0175">Coiled coil</keyword>
<protein>
    <recommendedName>
        <fullName evidence="4">Endonuclease/exonuclease/phosphatase domain-containing protein</fullName>
    </recommendedName>
</protein>
<proteinExistence type="predicted"/>
<reference evidence="2" key="2">
    <citation type="submission" date="2025-08" db="UniProtKB">
        <authorList>
            <consortium name="Ensembl"/>
        </authorList>
    </citation>
    <scope>IDENTIFICATION</scope>
</reference>
<dbReference type="HOGENOM" id="CLU_000680_2_1_1"/>
<organism evidence="2 3">
    <name type="scientific">Latimeria chalumnae</name>
    <name type="common">Coelacanth</name>
    <dbReference type="NCBI Taxonomy" id="7897"/>
    <lineage>
        <taxon>Eukaryota</taxon>
        <taxon>Metazoa</taxon>
        <taxon>Chordata</taxon>
        <taxon>Craniata</taxon>
        <taxon>Vertebrata</taxon>
        <taxon>Euteleostomi</taxon>
        <taxon>Coelacanthiformes</taxon>
        <taxon>Coelacanthidae</taxon>
        <taxon>Latimeria</taxon>
    </lineage>
</organism>
<dbReference type="InterPro" id="IPR036691">
    <property type="entry name" value="Endo/exonu/phosph_ase_sf"/>
</dbReference>
<evidence type="ECO:0000256" key="1">
    <source>
        <dbReference type="SAM" id="Coils"/>
    </source>
</evidence>
<reference evidence="3" key="1">
    <citation type="submission" date="2011-08" db="EMBL/GenBank/DDBJ databases">
        <title>The draft genome of Latimeria chalumnae.</title>
        <authorList>
            <person name="Di Palma F."/>
            <person name="Alfoldi J."/>
            <person name="Johnson J."/>
            <person name="Berlin A."/>
            <person name="Gnerre S."/>
            <person name="Jaffe D."/>
            <person name="MacCallum I."/>
            <person name="Young S."/>
            <person name="Walker B.J."/>
            <person name="Lander E."/>
            <person name="Lindblad-Toh K."/>
        </authorList>
    </citation>
    <scope>NUCLEOTIDE SEQUENCE [LARGE SCALE GENOMIC DNA]</scope>
    <source>
        <strain evidence="3">Wild caught</strain>
    </source>
</reference>
<dbReference type="Proteomes" id="UP000008672">
    <property type="component" value="Unassembled WGS sequence"/>
</dbReference>
<dbReference type="Gene3D" id="3.60.10.10">
    <property type="entry name" value="Endonuclease/exonuclease/phosphatase"/>
    <property type="match status" value="1"/>
</dbReference>
<feature type="coiled-coil region" evidence="1">
    <location>
        <begin position="240"/>
        <end position="267"/>
    </location>
</feature>
<evidence type="ECO:0000313" key="3">
    <source>
        <dbReference type="Proteomes" id="UP000008672"/>
    </source>
</evidence>
<evidence type="ECO:0008006" key="4">
    <source>
        <dbReference type="Google" id="ProtNLM"/>
    </source>
</evidence>
<dbReference type="SUPFAM" id="SSF56219">
    <property type="entry name" value="DNase I-like"/>
    <property type="match status" value="1"/>
</dbReference>
<sequence>FSASRNSKSREVAILISKWVPFQMSQIITDSEGCCIIVQGSLHNKLYTLINVYTPNVNPIPFIMECVGTLCKSPIIMGGDYNLVLNAEVDRLARTLPSDRHITSAIKEMMRELGFVDIWRMMHEKDQDNVFFSQILKSYSRIVMFLISTQILEATIDSKIDHVLLSDHAVVFSFVPSHAAKRTHIWHFNSSLLAIREGIEIFKLCNQDEETSLGTKWEMLKVVLRGKIISNVSYKKKLSLIRKGKKRDTLESQLNSLEAQHNRLPEDETIQEALLNIQLELRKNFNHRTDFALFRTKHKFYE</sequence>